<keyword evidence="3" id="KW-1185">Reference proteome</keyword>
<protein>
    <submittedName>
        <fullName evidence="2">Uncharacterized protein</fullName>
    </submittedName>
</protein>
<evidence type="ECO:0000313" key="2">
    <source>
        <dbReference type="EMBL" id="OLP96302.1"/>
    </source>
</evidence>
<name>A0A1Q9DMA7_SYMMI</name>
<feature type="region of interest" description="Disordered" evidence="1">
    <location>
        <begin position="20"/>
        <end position="54"/>
    </location>
</feature>
<evidence type="ECO:0000256" key="1">
    <source>
        <dbReference type="SAM" id="MobiDB-lite"/>
    </source>
</evidence>
<comment type="caution">
    <text evidence="2">The sequence shown here is derived from an EMBL/GenBank/DDBJ whole genome shotgun (WGS) entry which is preliminary data.</text>
</comment>
<dbReference type="OrthoDB" id="436162at2759"/>
<proteinExistence type="predicted"/>
<dbReference type="EMBL" id="LSRX01000472">
    <property type="protein sequence ID" value="OLP96302.1"/>
    <property type="molecule type" value="Genomic_DNA"/>
</dbReference>
<reference evidence="2 3" key="1">
    <citation type="submission" date="2016-02" db="EMBL/GenBank/DDBJ databases">
        <title>Genome analysis of coral dinoflagellate symbionts highlights evolutionary adaptations to a symbiotic lifestyle.</title>
        <authorList>
            <person name="Aranda M."/>
            <person name="Li Y."/>
            <person name="Liew Y.J."/>
            <person name="Baumgarten S."/>
            <person name="Simakov O."/>
            <person name="Wilson M."/>
            <person name="Piel J."/>
            <person name="Ashoor H."/>
            <person name="Bougouffa S."/>
            <person name="Bajic V.B."/>
            <person name="Ryu T."/>
            <person name="Ravasi T."/>
            <person name="Bayer T."/>
            <person name="Micklem G."/>
            <person name="Kim H."/>
            <person name="Bhak J."/>
            <person name="Lajeunesse T.C."/>
            <person name="Voolstra C.R."/>
        </authorList>
    </citation>
    <scope>NUCLEOTIDE SEQUENCE [LARGE SCALE GENOMIC DNA]</scope>
    <source>
        <strain evidence="2 3">CCMP2467</strain>
    </source>
</reference>
<organism evidence="2 3">
    <name type="scientific">Symbiodinium microadriaticum</name>
    <name type="common">Dinoflagellate</name>
    <name type="synonym">Zooxanthella microadriatica</name>
    <dbReference type="NCBI Taxonomy" id="2951"/>
    <lineage>
        <taxon>Eukaryota</taxon>
        <taxon>Sar</taxon>
        <taxon>Alveolata</taxon>
        <taxon>Dinophyceae</taxon>
        <taxon>Suessiales</taxon>
        <taxon>Symbiodiniaceae</taxon>
        <taxon>Symbiodinium</taxon>
    </lineage>
</organism>
<gene>
    <name evidence="2" type="ORF">AK812_SmicGene21456</name>
</gene>
<accession>A0A1Q9DMA7</accession>
<dbReference type="AlphaFoldDB" id="A0A1Q9DMA7"/>
<evidence type="ECO:0000313" key="3">
    <source>
        <dbReference type="Proteomes" id="UP000186817"/>
    </source>
</evidence>
<dbReference type="Proteomes" id="UP000186817">
    <property type="component" value="Unassembled WGS sequence"/>
</dbReference>
<sequence>MALDLVSLADELAEVMLDGVQRPRARSASPAPGGAICEEDSPSTESKSSGKAEPGVTVMRCVHSPGFAVGREPDFVDARKTNAPEERLQAGMTIPVPYSSLVSIFGVSSNPGDIPADSDSVLLRAPDPEPRPALSHGISFLRILASSAGNLKKNRTAHDKPAATGGGTGEMSVRSFSVPLAGDAGGTEGVTAGAEEATPDPVEAHDEVVRASSGLRTTDRHENLQQLVEEKDTVDEMSAHPEDGEHSARVPLRGAGGTNAIAEEEVAESRPDPAGPAHRERGDVSCLQIEVGLRDRVCVVAVMVLVMAAASRGQKEDEDVDDDELADPQASYVFPEQKSGDCGEHFAGQVLFVFIMLVHIVNLREDEQLVVPTLYGEWIRPFVLCGQELRHVLGPGLVWRREMEDFRCGRSATEVSNLSLVGKTQYHRLVDSLTGEERVVRGPLVYGIGQASDTLSRDLAYVKLITNAAKPSSIFKLLFVFFGAVKAARVAQLSLHRHSPIFVSDGQKAKTLPLDVQLIRSEVNGTEEALMINVTCMHLGRLVAAPCFRLNHLEELLLLDVHPSS</sequence>
<feature type="region of interest" description="Disordered" evidence="1">
    <location>
        <begin position="152"/>
        <end position="203"/>
    </location>
</feature>